<name>A0A379FAY6_PROVU</name>
<evidence type="ECO:0000313" key="1">
    <source>
        <dbReference type="EMBL" id="SUC16790.1"/>
    </source>
</evidence>
<evidence type="ECO:0000313" key="2">
    <source>
        <dbReference type="Proteomes" id="UP000254331"/>
    </source>
</evidence>
<dbReference type="GO" id="GO:0015689">
    <property type="term" value="P:molybdate ion transport"/>
    <property type="evidence" value="ECO:0007669"/>
    <property type="project" value="TreeGrafter"/>
</dbReference>
<dbReference type="InterPro" id="IPR050682">
    <property type="entry name" value="ModA/WtpA"/>
</dbReference>
<organism evidence="1 2">
    <name type="scientific">Proteus vulgaris</name>
    <dbReference type="NCBI Taxonomy" id="585"/>
    <lineage>
        <taxon>Bacteria</taxon>
        <taxon>Pseudomonadati</taxon>
        <taxon>Pseudomonadota</taxon>
        <taxon>Gammaproteobacteria</taxon>
        <taxon>Enterobacterales</taxon>
        <taxon>Morganellaceae</taxon>
        <taxon>Proteus</taxon>
    </lineage>
</organism>
<dbReference type="SUPFAM" id="SSF53850">
    <property type="entry name" value="Periplasmic binding protein-like II"/>
    <property type="match status" value="1"/>
</dbReference>
<dbReference type="PANTHER" id="PTHR30632">
    <property type="entry name" value="MOLYBDATE-BINDING PERIPLASMIC PROTEIN"/>
    <property type="match status" value="1"/>
</dbReference>
<protein>
    <submittedName>
        <fullName evidence="1">Molybdate transporter periplasmic protein</fullName>
    </submittedName>
</protein>
<dbReference type="Pfam" id="PF13531">
    <property type="entry name" value="SBP_bac_11"/>
    <property type="match status" value="1"/>
</dbReference>
<dbReference type="RefSeq" id="WP_036934737.1">
    <property type="nucleotide sequence ID" value="NZ_CAXOHZ010000011.1"/>
</dbReference>
<dbReference type="AlphaFoldDB" id="A0A379FAY6"/>
<accession>A0A379FAY6</accession>
<reference evidence="1 2" key="1">
    <citation type="submission" date="2018-06" db="EMBL/GenBank/DDBJ databases">
        <authorList>
            <consortium name="Pathogen Informatics"/>
            <person name="Doyle S."/>
        </authorList>
    </citation>
    <scope>NUCLEOTIDE SEQUENCE [LARGE SCALE GENOMIC DNA]</scope>
    <source>
        <strain evidence="1 2">NCTC10376</strain>
    </source>
</reference>
<dbReference type="Gene3D" id="3.40.190.10">
    <property type="entry name" value="Periplasmic binding protein-like II"/>
    <property type="match status" value="2"/>
</dbReference>
<dbReference type="PANTHER" id="PTHR30632:SF0">
    <property type="entry name" value="SULFATE-BINDING PROTEIN"/>
    <property type="match status" value="1"/>
</dbReference>
<sequence length="239" mass="26860">MTFSLFAAGSLKATLPAFIEHYQQKTSEKWTLTFGPAGLLRQRIEQGEVCHLFLSADENNAQQLINKGFALQYAPFIANQLCITARRNDVNEEDNWLSVLSNTVLKLGISTPKADPSGDYSWQLFDNIAQIDPKLSQALKMRALSLVGGEHSLTIPQGRIAAHYLITTHQADAFIGYQHYQKQLSEFPELKIFTIPKPFNVTAHYCATLIHSQAYSLYQEILSPYAKDYFIKAGFLPLS</sequence>
<dbReference type="Proteomes" id="UP000254331">
    <property type="component" value="Unassembled WGS sequence"/>
</dbReference>
<gene>
    <name evidence="1" type="primary">modA_2</name>
    <name evidence="1" type="ORF">NCTC10376_02703</name>
</gene>
<dbReference type="OrthoDB" id="516817at2"/>
<proteinExistence type="predicted"/>
<dbReference type="GO" id="GO:0030973">
    <property type="term" value="F:molybdate ion binding"/>
    <property type="evidence" value="ECO:0007669"/>
    <property type="project" value="TreeGrafter"/>
</dbReference>
<dbReference type="EMBL" id="UGTW01000001">
    <property type="protein sequence ID" value="SUC16790.1"/>
    <property type="molecule type" value="Genomic_DNA"/>
</dbReference>